<evidence type="ECO:0000259" key="4">
    <source>
        <dbReference type="Pfam" id="PF13629"/>
    </source>
</evidence>
<evidence type="ECO:0000313" key="6">
    <source>
        <dbReference type="Proteomes" id="UP000238220"/>
    </source>
</evidence>
<dbReference type="PANTHER" id="PTHR30332:SF17">
    <property type="entry name" value="TYPE IV PILIATION SYSTEM PROTEIN DR_0774-RELATED"/>
    <property type="match status" value="1"/>
</dbReference>
<gene>
    <name evidence="5" type="ORF">C3942_08110</name>
</gene>
<reference evidence="5 6" key="1">
    <citation type="submission" date="2018-02" db="EMBL/GenBank/DDBJ databases">
        <title>Genome sequencing of Solimonas sp. HR-BB.</title>
        <authorList>
            <person name="Lee Y."/>
            <person name="Jeon C.O."/>
        </authorList>
    </citation>
    <scope>NUCLEOTIDE SEQUENCE [LARGE SCALE GENOMIC DNA]</scope>
    <source>
        <strain evidence="5 6">HR-BB</strain>
    </source>
</reference>
<dbReference type="AlphaFoldDB" id="A0A2S5TIB7"/>
<evidence type="ECO:0000259" key="3">
    <source>
        <dbReference type="Pfam" id="PF00263"/>
    </source>
</evidence>
<proteinExistence type="inferred from homology"/>
<name>A0A2S5TIB7_9GAMM</name>
<dbReference type="Proteomes" id="UP000238220">
    <property type="component" value="Unassembled WGS sequence"/>
</dbReference>
<evidence type="ECO:0000256" key="1">
    <source>
        <dbReference type="RuleBase" id="RU004003"/>
    </source>
</evidence>
<sequence length="442" mass="46941">MKIYKKMVMALLSCLLLAAPLQASAQANATWITVELGLHKIIRDSQAVSRVATGDPAIADVTVGGLHDVLVNGKKIGVTSLTVWNRGAKHPREFRVQVVPPRLPTATAVQNDPELAQAQVNPGQGVTGRLPNLTAHRRAKLAAAIPKDGELADGSDVALETQVQTQVKIAEISRSTAQRFGFNAIYSGGRTRAVFGNPGSAPTLNETGTSVLPPFNEAFNLVIDSASSKLLGALSMLEGKGLARTLAEPTLVAMSGQTATYLVGGEFPIPVVQGGSSSSGNSSITIEYKEFGVRLALTPTVLARNRIALKVAPEVSDLDFNAGVTSGGVTVPALLVRRTETSIELGDGESFVISGLISSNLRRNVDKVPWLGQLPILGAFFRATEMTREEKELVMVVTPRLVRPLAREVQLPPLPGSKYDGYRPASGQLFFEDASTETGFSR</sequence>
<dbReference type="GO" id="GO:0009306">
    <property type="term" value="P:protein secretion"/>
    <property type="evidence" value="ECO:0007669"/>
    <property type="project" value="InterPro"/>
</dbReference>
<feature type="signal peptide" evidence="2">
    <location>
        <begin position="1"/>
        <end position="25"/>
    </location>
</feature>
<feature type="domain" description="Pilus formation protein N-terminal" evidence="4">
    <location>
        <begin position="32"/>
        <end position="98"/>
    </location>
</feature>
<dbReference type="PRINTS" id="PR00811">
    <property type="entry name" value="BCTERIALGSPD"/>
</dbReference>
<dbReference type="InterPro" id="IPR050810">
    <property type="entry name" value="Bact_Secretion_Sys_Channel"/>
</dbReference>
<dbReference type="PANTHER" id="PTHR30332">
    <property type="entry name" value="PROBABLE GENERAL SECRETION PATHWAY PROTEIN D"/>
    <property type="match status" value="1"/>
</dbReference>
<dbReference type="EMBL" id="PSNW01000003">
    <property type="protein sequence ID" value="PPE74711.1"/>
    <property type="molecule type" value="Genomic_DNA"/>
</dbReference>
<dbReference type="RefSeq" id="WP_104229868.1">
    <property type="nucleotide sequence ID" value="NZ_PSNW01000003.1"/>
</dbReference>
<keyword evidence="6" id="KW-1185">Reference proteome</keyword>
<dbReference type="GO" id="GO:0015627">
    <property type="term" value="C:type II protein secretion system complex"/>
    <property type="evidence" value="ECO:0007669"/>
    <property type="project" value="TreeGrafter"/>
</dbReference>
<feature type="chain" id="PRO_5015751914" evidence="2">
    <location>
        <begin position="26"/>
        <end position="442"/>
    </location>
</feature>
<dbReference type="InterPro" id="IPR004846">
    <property type="entry name" value="T2SS/T3SS_dom"/>
</dbReference>
<comment type="similarity">
    <text evidence="1">Belongs to the bacterial secretin family.</text>
</comment>
<dbReference type="OrthoDB" id="9775455at2"/>
<accession>A0A2S5TIB7</accession>
<dbReference type="InterPro" id="IPR032789">
    <property type="entry name" value="T2SS-T3SS_pil_N"/>
</dbReference>
<dbReference type="Pfam" id="PF00263">
    <property type="entry name" value="Secretin"/>
    <property type="match status" value="1"/>
</dbReference>
<keyword evidence="2" id="KW-0732">Signal</keyword>
<dbReference type="Pfam" id="PF13629">
    <property type="entry name" value="T2SS-T3SS_pil_N"/>
    <property type="match status" value="1"/>
</dbReference>
<protein>
    <submittedName>
        <fullName evidence="5">Uncharacterized protein</fullName>
    </submittedName>
</protein>
<comment type="caution">
    <text evidence="5">The sequence shown here is derived from an EMBL/GenBank/DDBJ whole genome shotgun (WGS) entry which is preliminary data.</text>
</comment>
<evidence type="ECO:0000256" key="2">
    <source>
        <dbReference type="SAM" id="SignalP"/>
    </source>
</evidence>
<evidence type="ECO:0000313" key="5">
    <source>
        <dbReference type="EMBL" id="PPE74711.1"/>
    </source>
</evidence>
<dbReference type="InterPro" id="IPR001775">
    <property type="entry name" value="GspD/PilQ"/>
</dbReference>
<organism evidence="5 6">
    <name type="scientific">Solimonas fluminis</name>
    <dbReference type="NCBI Taxonomy" id="2086571"/>
    <lineage>
        <taxon>Bacteria</taxon>
        <taxon>Pseudomonadati</taxon>
        <taxon>Pseudomonadota</taxon>
        <taxon>Gammaproteobacteria</taxon>
        <taxon>Nevskiales</taxon>
        <taxon>Nevskiaceae</taxon>
        <taxon>Solimonas</taxon>
    </lineage>
</organism>
<feature type="domain" description="Type II/III secretion system secretin-like" evidence="3">
    <location>
        <begin position="237"/>
        <end position="403"/>
    </location>
</feature>